<reference evidence="1 2" key="1">
    <citation type="submission" date="2013-08" db="EMBL/GenBank/DDBJ databases">
        <authorList>
            <consortium name="DOE Joint Genome Institute"/>
            <person name="Eisen J."/>
            <person name="Huntemann M."/>
            <person name="Han J."/>
            <person name="Chen A."/>
            <person name="Kyrpides N."/>
            <person name="Mavromatis K."/>
            <person name="Markowitz V."/>
            <person name="Palaniappan K."/>
            <person name="Ivanova N."/>
            <person name="Schaumberg A."/>
            <person name="Pati A."/>
            <person name="Liolios K."/>
            <person name="Nordberg H.P."/>
            <person name="Cantor M.N."/>
            <person name="Hua S.X."/>
            <person name="Woyke T."/>
        </authorList>
    </citation>
    <scope>NUCLEOTIDE SEQUENCE [LARGE SCALE GENOMIC DNA]</scope>
    <source>
        <strain evidence="1 2">DSM 2278</strain>
    </source>
</reference>
<evidence type="ECO:0000313" key="2">
    <source>
        <dbReference type="Proteomes" id="UP000019483"/>
    </source>
</evidence>
<accession>W9DXH1</accession>
<dbReference type="AlphaFoldDB" id="W9DXH1"/>
<dbReference type="STRING" id="1090322.MettiDRAFT_1541"/>
<protein>
    <submittedName>
        <fullName evidence="1">Uncharacterized protein</fullName>
    </submittedName>
</protein>
<dbReference type="EMBL" id="AZAJ01000001">
    <property type="protein sequence ID" value="ETA68091.1"/>
    <property type="molecule type" value="Genomic_DNA"/>
</dbReference>
<name>W9DXH1_METTI</name>
<gene>
    <name evidence="1" type="ORF">MettiDRAFT_1541</name>
</gene>
<evidence type="ECO:0000313" key="1">
    <source>
        <dbReference type="EMBL" id="ETA68091.1"/>
    </source>
</evidence>
<organism evidence="1 2">
    <name type="scientific">Methanolobus tindarius DSM 2278</name>
    <dbReference type="NCBI Taxonomy" id="1090322"/>
    <lineage>
        <taxon>Archaea</taxon>
        <taxon>Methanobacteriati</taxon>
        <taxon>Methanobacteriota</taxon>
        <taxon>Stenosarchaea group</taxon>
        <taxon>Methanomicrobia</taxon>
        <taxon>Methanosarcinales</taxon>
        <taxon>Methanosarcinaceae</taxon>
        <taxon>Methanolobus</taxon>
    </lineage>
</organism>
<dbReference type="Proteomes" id="UP000019483">
    <property type="component" value="Unassembled WGS sequence"/>
</dbReference>
<keyword evidence="2" id="KW-1185">Reference proteome</keyword>
<proteinExistence type="predicted"/>
<sequence length="52" mass="6184">MATNGMLVFHLKARNMLPFEPELFFLQIEQNKLKMVSNKKPLYFIIPYIIVL</sequence>
<comment type="caution">
    <text evidence="1">The sequence shown here is derived from an EMBL/GenBank/DDBJ whole genome shotgun (WGS) entry which is preliminary data.</text>
</comment>